<keyword evidence="5 6" id="KW-0472">Membrane</keyword>
<feature type="transmembrane region" description="Helical" evidence="6">
    <location>
        <begin position="350"/>
        <end position="366"/>
    </location>
</feature>
<feature type="transmembrane region" description="Helical" evidence="6">
    <location>
        <begin position="472"/>
        <end position="491"/>
    </location>
</feature>
<protein>
    <submittedName>
        <fullName evidence="7">Polysaccharide biosynthesis protein</fullName>
    </submittedName>
</protein>
<dbReference type="Pfam" id="PF01943">
    <property type="entry name" value="Polysacc_synt"/>
    <property type="match status" value="1"/>
</dbReference>
<keyword evidence="4 6" id="KW-1133">Transmembrane helix</keyword>
<feature type="transmembrane region" description="Helical" evidence="6">
    <location>
        <begin position="278"/>
        <end position="298"/>
    </location>
</feature>
<proteinExistence type="predicted"/>
<dbReference type="PANTHER" id="PTHR30250:SF29">
    <property type="entry name" value="POLYSACCHARIDE BIOSYNTHESIS PROTEIN C-TERMINAL DOMAIN-CONTAINING PROTEIN"/>
    <property type="match status" value="1"/>
</dbReference>
<dbReference type="GO" id="GO:0005886">
    <property type="term" value="C:plasma membrane"/>
    <property type="evidence" value="ECO:0007669"/>
    <property type="project" value="UniProtKB-SubCell"/>
</dbReference>
<evidence type="ECO:0000256" key="5">
    <source>
        <dbReference type="ARBA" id="ARBA00023136"/>
    </source>
</evidence>
<dbReference type="EMBL" id="JXKH01000011">
    <property type="protein sequence ID" value="OJG17340.1"/>
    <property type="molecule type" value="Genomic_DNA"/>
</dbReference>
<dbReference type="STRING" id="214095.RU97_GL000628"/>
<reference evidence="7 8" key="1">
    <citation type="submission" date="2014-12" db="EMBL/GenBank/DDBJ databases">
        <title>Draft genome sequences of 29 type strains of Enterococci.</title>
        <authorList>
            <person name="Zhong Z."/>
            <person name="Sun Z."/>
            <person name="Liu W."/>
            <person name="Zhang W."/>
            <person name="Zhang H."/>
        </authorList>
    </citation>
    <scope>NUCLEOTIDE SEQUENCE [LARGE SCALE GENOMIC DNA]</scope>
    <source>
        <strain evidence="7 8">DSM 17029</strain>
    </source>
</reference>
<evidence type="ECO:0000256" key="1">
    <source>
        <dbReference type="ARBA" id="ARBA00004651"/>
    </source>
</evidence>
<feature type="transmembrane region" description="Helical" evidence="6">
    <location>
        <begin position="403"/>
        <end position="426"/>
    </location>
</feature>
<name>A0A1L8RC22_9ENTE</name>
<dbReference type="InterPro" id="IPR050833">
    <property type="entry name" value="Poly_Biosynth_Transport"/>
</dbReference>
<comment type="subcellular location">
    <subcellularLocation>
        <location evidence="1">Cell membrane</location>
        <topology evidence="1">Multi-pass membrane protein</topology>
    </subcellularLocation>
</comment>
<sequence>MRSMMQGAAVLTVASFLVKILSAIYRVPFQNIVGDEGFYVYQQVYPIYGLAMTLALSGLPLFLSKVVAETPDPQIQVRRLKSLYPVVFWLSVSLAASIFGGADFLAAQMGDAALAPLIRMASLVFLLVPPLAFYRGRYQGNMWVVPTAVSQVVEQCLRVGIILCAAYTFTLGQDVYQTGTGAMLGGLVGGFGAWLVLRYYQKKWQQPSIRYSVKGEAIEPRFIRRFLLEGGLVILYGSLLILFQLVDSFVVKNALVASGMTDQAAKVAKGIYDRGQPLVQLGLVLALALGSTFLPMLVKAFVAKEQHRFTQHAQQYLRLTAAIGLAASLGLALLLPYVNYALFKDNAGNAAIGLFVFAIFLMGLIQTYQNISQSQNRFLAPILSVVLGLILKGVTSYPLTRQFGLVGASWSTLLGLAGCLISLIVVTKIKVWRRDGYWWRLGLSLLAMVVALFVYEGALTLIMSQWHRGTSLLAAIGGVFWGASVLLWCMIRLRVFSIREWLLLPYGSKLLRIGRKKDALR</sequence>
<feature type="transmembrane region" description="Helical" evidence="6">
    <location>
        <begin position="113"/>
        <end position="134"/>
    </location>
</feature>
<dbReference type="PANTHER" id="PTHR30250">
    <property type="entry name" value="PST FAMILY PREDICTED COLANIC ACID TRANSPORTER"/>
    <property type="match status" value="1"/>
</dbReference>
<gene>
    <name evidence="7" type="ORF">RU97_GL000628</name>
</gene>
<feature type="transmembrane region" description="Helical" evidence="6">
    <location>
        <begin position="182"/>
        <end position="200"/>
    </location>
</feature>
<keyword evidence="3 6" id="KW-0812">Transmembrane</keyword>
<feature type="transmembrane region" description="Helical" evidence="6">
    <location>
        <begin position="83"/>
        <end position="107"/>
    </location>
</feature>
<evidence type="ECO:0000313" key="7">
    <source>
        <dbReference type="EMBL" id="OJG17340.1"/>
    </source>
</evidence>
<feature type="transmembrane region" description="Helical" evidence="6">
    <location>
        <begin position="155"/>
        <end position="176"/>
    </location>
</feature>
<keyword evidence="2" id="KW-1003">Cell membrane</keyword>
<comment type="caution">
    <text evidence="7">The sequence shown here is derived from an EMBL/GenBank/DDBJ whole genome shotgun (WGS) entry which is preliminary data.</text>
</comment>
<accession>A0A1L8RC22</accession>
<feature type="transmembrane region" description="Helical" evidence="6">
    <location>
        <begin position="378"/>
        <end position="397"/>
    </location>
</feature>
<feature type="transmembrane region" description="Helical" evidence="6">
    <location>
        <begin position="46"/>
        <end position="63"/>
    </location>
</feature>
<evidence type="ECO:0000256" key="6">
    <source>
        <dbReference type="SAM" id="Phobius"/>
    </source>
</evidence>
<dbReference type="CDD" id="cd13124">
    <property type="entry name" value="MATE_SpoVB_like"/>
    <property type="match status" value="1"/>
</dbReference>
<feature type="transmembrane region" description="Helical" evidence="6">
    <location>
        <begin position="438"/>
        <end position="466"/>
    </location>
</feature>
<dbReference type="AlphaFoldDB" id="A0A1L8RC22"/>
<feature type="transmembrane region" description="Helical" evidence="6">
    <location>
        <begin position="319"/>
        <end position="338"/>
    </location>
</feature>
<evidence type="ECO:0000313" key="8">
    <source>
        <dbReference type="Proteomes" id="UP000181884"/>
    </source>
</evidence>
<evidence type="ECO:0000256" key="2">
    <source>
        <dbReference type="ARBA" id="ARBA00022475"/>
    </source>
</evidence>
<dbReference type="InterPro" id="IPR024923">
    <property type="entry name" value="PG_synth_SpoVB"/>
</dbReference>
<keyword evidence="8" id="KW-1185">Reference proteome</keyword>
<evidence type="ECO:0000256" key="3">
    <source>
        <dbReference type="ARBA" id="ARBA00022692"/>
    </source>
</evidence>
<evidence type="ECO:0000256" key="4">
    <source>
        <dbReference type="ARBA" id="ARBA00022989"/>
    </source>
</evidence>
<dbReference type="Proteomes" id="UP000181884">
    <property type="component" value="Unassembled WGS sequence"/>
</dbReference>
<feature type="transmembrane region" description="Helical" evidence="6">
    <location>
        <begin position="226"/>
        <end position="246"/>
    </location>
</feature>
<dbReference type="InterPro" id="IPR002797">
    <property type="entry name" value="Polysacc_synth"/>
</dbReference>
<organism evidence="7 8">
    <name type="scientific">Enterococcus canis</name>
    <dbReference type="NCBI Taxonomy" id="214095"/>
    <lineage>
        <taxon>Bacteria</taxon>
        <taxon>Bacillati</taxon>
        <taxon>Bacillota</taxon>
        <taxon>Bacilli</taxon>
        <taxon>Lactobacillales</taxon>
        <taxon>Enterococcaceae</taxon>
        <taxon>Enterococcus</taxon>
    </lineage>
</organism>